<dbReference type="PANTHER" id="PTHR43081">
    <property type="entry name" value="ADENYLATE CYCLASE, TERMINAL-DIFFERENTIATION SPECIFIC-RELATED"/>
    <property type="match status" value="1"/>
</dbReference>
<dbReference type="GO" id="GO:0004016">
    <property type="term" value="F:adenylate cyclase activity"/>
    <property type="evidence" value="ECO:0007669"/>
    <property type="project" value="UniProtKB-ARBA"/>
</dbReference>
<dbReference type="STRING" id="545694.TREPR_1261"/>
<proteinExistence type="predicted"/>
<evidence type="ECO:0000259" key="3">
    <source>
        <dbReference type="PROSITE" id="PS50125"/>
    </source>
</evidence>
<name>F5YRG8_TREPZ</name>
<dbReference type="AlphaFoldDB" id="F5YRG8"/>
<dbReference type="RefSeq" id="WP_015708816.1">
    <property type="nucleotide sequence ID" value="NC_015578.1"/>
</dbReference>
<dbReference type="OrthoDB" id="9806704at2"/>
<dbReference type="SUPFAM" id="SSF52172">
    <property type="entry name" value="CheY-like"/>
    <property type="match status" value="1"/>
</dbReference>
<dbReference type="CDD" id="cd07302">
    <property type="entry name" value="CHD"/>
    <property type="match status" value="1"/>
</dbReference>
<dbReference type="SMART" id="SM00448">
    <property type="entry name" value="REC"/>
    <property type="match status" value="1"/>
</dbReference>
<feature type="modified residue" description="4-aspartylphosphate" evidence="1">
    <location>
        <position position="55"/>
    </location>
</feature>
<feature type="domain" description="Response regulatory" evidence="2">
    <location>
        <begin position="7"/>
        <end position="122"/>
    </location>
</feature>
<dbReference type="Proteomes" id="UP000009223">
    <property type="component" value="Chromosome"/>
</dbReference>
<evidence type="ECO:0000256" key="1">
    <source>
        <dbReference type="PROSITE-ProRule" id="PRU00169"/>
    </source>
</evidence>
<keyword evidence="5" id="KW-1185">Reference proteome</keyword>
<reference evidence="5" key="1">
    <citation type="submission" date="2009-12" db="EMBL/GenBank/DDBJ databases">
        <title>Complete sequence of Treponema primitia strain ZAS-2.</title>
        <authorList>
            <person name="Tetu S.G."/>
            <person name="Matson E."/>
            <person name="Ren Q."/>
            <person name="Seshadri R."/>
            <person name="Elbourne L."/>
            <person name="Hassan K.A."/>
            <person name="Durkin A."/>
            <person name="Radune D."/>
            <person name="Mohamoud Y."/>
            <person name="Shay R."/>
            <person name="Jin S."/>
            <person name="Zhang X."/>
            <person name="Lucey K."/>
            <person name="Ballor N.R."/>
            <person name="Ottesen E."/>
            <person name="Rosenthal R."/>
            <person name="Allen A."/>
            <person name="Leadbetter J.R."/>
            <person name="Paulsen I.T."/>
        </authorList>
    </citation>
    <scope>NUCLEOTIDE SEQUENCE [LARGE SCALE GENOMIC DNA]</scope>
    <source>
        <strain evidence="5">ATCC BAA-887 / DSM 12427 / ZAS-2</strain>
    </source>
</reference>
<dbReference type="SMART" id="SM00044">
    <property type="entry name" value="CYCc"/>
    <property type="match status" value="1"/>
</dbReference>
<dbReference type="InterPro" id="IPR011006">
    <property type="entry name" value="CheY-like_superfamily"/>
</dbReference>
<dbReference type="KEGG" id="tpi:TREPR_1261"/>
<dbReference type="Gene3D" id="3.40.50.2300">
    <property type="match status" value="1"/>
</dbReference>
<dbReference type="eggNOG" id="COG2114">
    <property type="taxonomic scope" value="Bacteria"/>
</dbReference>
<dbReference type="PANTHER" id="PTHR43081:SF1">
    <property type="entry name" value="ADENYLATE CYCLASE, TERMINAL-DIFFERENTIATION SPECIFIC"/>
    <property type="match status" value="1"/>
</dbReference>
<sequence length="443" mass="49650">MESEQELLILVDDNPTNLMNGINVLSEKYNVFTAPSAKKMFALLEKHRPDLILLDIEMPEMNGYEAIKILKGKDETRDIPVIFLTGKSETNDELDGLTLGAIDYITKPFVPSLLLKRIEVHLLVESQKRTLGSQKQKLETQQQELQYYNDNLKKAFSTYVSGDVVQDVMSDPSRLQLGGSKRNMTALFTDIQGFTTISEKLDPEDLVQLLNIYLSGMSNIILEQKGTIDKYEGDAIMAFFGAPLDLPDHARRACISAILMKNKEQEINTFLIEKGLSPVPLFTRIGINTGDMVVGNMGSERKMNYTIMGNAVNLASRLEGVNKYYKSRILVTEETIRAAGDGFLARRLDTVRVVGVVTPIQVHELLDTTESVTAETLQLADLFNRARDSFENRDWAAAETAFEAVLKADPNDGPAQLFLERTKAFRQKPPEADWDGVFNLSEK</sequence>
<dbReference type="HOGENOM" id="CLU_000445_110_0_12"/>
<dbReference type="InterPro" id="IPR001789">
    <property type="entry name" value="Sig_transdc_resp-reg_receiver"/>
</dbReference>
<dbReference type="eggNOG" id="COG3706">
    <property type="taxonomic scope" value="Bacteria"/>
</dbReference>
<protein>
    <submittedName>
        <fullName evidence="4">Adenylate/guanylate cyclase catalytic domain protein</fullName>
    </submittedName>
</protein>
<dbReference type="PROSITE" id="PS50125">
    <property type="entry name" value="GUANYLATE_CYCLASE_2"/>
    <property type="match status" value="1"/>
</dbReference>
<evidence type="ECO:0000259" key="2">
    <source>
        <dbReference type="PROSITE" id="PS50110"/>
    </source>
</evidence>
<dbReference type="Pfam" id="PF00211">
    <property type="entry name" value="Guanylate_cyc"/>
    <property type="match status" value="1"/>
</dbReference>
<dbReference type="GO" id="GO:0000160">
    <property type="term" value="P:phosphorelay signal transduction system"/>
    <property type="evidence" value="ECO:0007669"/>
    <property type="project" value="InterPro"/>
</dbReference>
<dbReference type="PROSITE" id="PS50110">
    <property type="entry name" value="RESPONSE_REGULATORY"/>
    <property type="match status" value="1"/>
</dbReference>
<evidence type="ECO:0000313" key="4">
    <source>
        <dbReference type="EMBL" id="AEF86214.1"/>
    </source>
</evidence>
<gene>
    <name evidence="4" type="ordered locus">TREPR_1261</name>
</gene>
<evidence type="ECO:0000313" key="5">
    <source>
        <dbReference type="Proteomes" id="UP000009223"/>
    </source>
</evidence>
<accession>F5YRG8</accession>
<organism evidence="4 5">
    <name type="scientific">Treponema primitia (strain ATCC BAA-887 / DSM 12427 / ZAS-2)</name>
    <dbReference type="NCBI Taxonomy" id="545694"/>
    <lineage>
        <taxon>Bacteria</taxon>
        <taxon>Pseudomonadati</taxon>
        <taxon>Spirochaetota</taxon>
        <taxon>Spirochaetia</taxon>
        <taxon>Spirochaetales</taxon>
        <taxon>Treponemataceae</taxon>
        <taxon>Treponema</taxon>
    </lineage>
</organism>
<dbReference type="InterPro" id="IPR029787">
    <property type="entry name" value="Nucleotide_cyclase"/>
</dbReference>
<feature type="domain" description="Guanylate cyclase" evidence="3">
    <location>
        <begin position="185"/>
        <end position="319"/>
    </location>
</feature>
<dbReference type="Gene3D" id="3.30.70.1230">
    <property type="entry name" value="Nucleotide cyclase"/>
    <property type="match status" value="1"/>
</dbReference>
<dbReference type="InterPro" id="IPR001054">
    <property type="entry name" value="A/G_cyclase"/>
</dbReference>
<dbReference type="InterPro" id="IPR050697">
    <property type="entry name" value="Adenylyl/Guanylyl_Cyclase_3/4"/>
</dbReference>
<dbReference type="GO" id="GO:0006171">
    <property type="term" value="P:cAMP biosynthetic process"/>
    <property type="evidence" value="ECO:0007669"/>
    <property type="project" value="TreeGrafter"/>
</dbReference>
<dbReference type="Pfam" id="PF00072">
    <property type="entry name" value="Response_reg"/>
    <property type="match status" value="1"/>
</dbReference>
<dbReference type="SUPFAM" id="SSF55073">
    <property type="entry name" value="Nucleotide cyclase"/>
    <property type="match status" value="1"/>
</dbReference>
<keyword evidence="1" id="KW-0597">Phosphoprotein</keyword>
<reference evidence="4 5" key="2">
    <citation type="journal article" date="2011" name="ISME J.">
        <title>RNA-seq reveals cooperative metabolic interactions between two termite-gut spirochete species in co-culture.</title>
        <authorList>
            <person name="Rosenthal A.Z."/>
            <person name="Matson E.G."/>
            <person name="Eldar A."/>
            <person name="Leadbetter J.R."/>
        </authorList>
    </citation>
    <scope>NUCLEOTIDE SEQUENCE [LARGE SCALE GENOMIC DNA]</scope>
    <source>
        <strain evidence="5">ATCC BAA-887 / DSM 12427 / ZAS-2</strain>
    </source>
</reference>
<dbReference type="EMBL" id="CP001843">
    <property type="protein sequence ID" value="AEF86214.1"/>
    <property type="molecule type" value="Genomic_DNA"/>
</dbReference>